<evidence type="ECO:0000313" key="5">
    <source>
        <dbReference type="Proteomes" id="UP000501891"/>
    </source>
</evidence>
<feature type="signal peptide" evidence="2">
    <location>
        <begin position="1"/>
        <end position="23"/>
    </location>
</feature>
<keyword evidence="5" id="KW-1185">Reference proteome</keyword>
<evidence type="ECO:0000259" key="3">
    <source>
        <dbReference type="Pfam" id="PF12697"/>
    </source>
</evidence>
<evidence type="ECO:0000313" key="4">
    <source>
        <dbReference type="EMBL" id="QJE73137.1"/>
    </source>
</evidence>
<proteinExistence type="predicted"/>
<evidence type="ECO:0000256" key="2">
    <source>
        <dbReference type="SAM" id="SignalP"/>
    </source>
</evidence>
<dbReference type="GO" id="GO:0016020">
    <property type="term" value="C:membrane"/>
    <property type="evidence" value="ECO:0007669"/>
    <property type="project" value="TreeGrafter"/>
</dbReference>
<protein>
    <submittedName>
        <fullName evidence="4">Alpha/beta hydrolase</fullName>
    </submittedName>
</protein>
<name>A0A858R6W6_9PROT</name>
<dbReference type="Pfam" id="PF12697">
    <property type="entry name" value="Abhydrolase_6"/>
    <property type="match status" value="1"/>
</dbReference>
<feature type="domain" description="AB hydrolase-1" evidence="3">
    <location>
        <begin position="44"/>
        <end position="287"/>
    </location>
</feature>
<dbReference type="PANTHER" id="PTHR43798:SF31">
    <property type="entry name" value="AB HYDROLASE SUPERFAMILY PROTEIN YCLE"/>
    <property type="match status" value="1"/>
</dbReference>
<keyword evidence="2" id="KW-0732">Signal</keyword>
<dbReference type="AlphaFoldDB" id="A0A858R6W6"/>
<sequence>MVVRFLSRLLASLALLWAPATLAKPAEFKSDRISVDVRGTGPDVVLIPGTASSPEVWESTVAALPGYRYHLVHVAGFAGKPAGANSATGPLLTPVADEIARYVSTAGLKQPALVGHSLGGTLAMLVATRKPESAGKVMVVDMLPFLGVLFGPPGTTAQSVEPVAAQLRAKTAASSGDDRRKVVEATMATMVTSPELRAAPIAHTLATDPALSGQALYELITTDLRPALKDLKAPLTVLWVRPPTVPLTEEQLGMVYKLSYATAPQAQLKHIPNSLHFIMFDQPEAFRKELGAFLKGS</sequence>
<dbReference type="InterPro" id="IPR000073">
    <property type="entry name" value="AB_hydrolase_1"/>
</dbReference>
<dbReference type="SUPFAM" id="SSF53474">
    <property type="entry name" value="alpha/beta-Hydrolases"/>
    <property type="match status" value="1"/>
</dbReference>
<keyword evidence="1 4" id="KW-0378">Hydrolase</keyword>
<dbReference type="InterPro" id="IPR050266">
    <property type="entry name" value="AB_hydrolase_sf"/>
</dbReference>
<dbReference type="Proteomes" id="UP000501891">
    <property type="component" value="Chromosome"/>
</dbReference>
<dbReference type="GO" id="GO:0016787">
    <property type="term" value="F:hydrolase activity"/>
    <property type="evidence" value="ECO:0007669"/>
    <property type="project" value="UniProtKB-KW"/>
</dbReference>
<reference evidence="4" key="1">
    <citation type="submission" date="2020-04" db="EMBL/GenBank/DDBJ databases">
        <title>A desert anoxygenic phototrophic bacterium fixes CO2 using RubisCO under aerobic conditions.</title>
        <authorList>
            <person name="Tang K."/>
        </authorList>
    </citation>
    <scope>NUCLEOTIDE SEQUENCE [LARGE SCALE GENOMIC DNA]</scope>
    <source>
        <strain evidence="4">MIMtkB3</strain>
    </source>
</reference>
<organism evidence="4 5">
    <name type="scientific">Aerophototrophica crusticola</name>
    <dbReference type="NCBI Taxonomy" id="1709002"/>
    <lineage>
        <taxon>Bacteria</taxon>
        <taxon>Pseudomonadati</taxon>
        <taxon>Pseudomonadota</taxon>
        <taxon>Alphaproteobacteria</taxon>
        <taxon>Rhodospirillales</taxon>
        <taxon>Rhodospirillaceae</taxon>
        <taxon>Aerophototrophica</taxon>
    </lineage>
</organism>
<dbReference type="KEGG" id="acru:HHL28_08605"/>
<evidence type="ECO:0000256" key="1">
    <source>
        <dbReference type="ARBA" id="ARBA00022801"/>
    </source>
</evidence>
<accession>A0A858R6W6</accession>
<feature type="chain" id="PRO_5032472740" evidence="2">
    <location>
        <begin position="24"/>
        <end position="297"/>
    </location>
</feature>
<dbReference type="PANTHER" id="PTHR43798">
    <property type="entry name" value="MONOACYLGLYCEROL LIPASE"/>
    <property type="match status" value="1"/>
</dbReference>
<gene>
    <name evidence="4" type="ORF">HHL28_08605</name>
</gene>
<dbReference type="InterPro" id="IPR029058">
    <property type="entry name" value="AB_hydrolase_fold"/>
</dbReference>
<dbReference type="EMBL" id="CP051775">
    <property type="protein sequence ID" value="QJE73137.1"/>
    <property type="molecule type" value="Genomic_DNA"/>
</dbReference>
<dbReference type="Gene3D" id="3.40.50.1820">
    <property type="entry name" value="alpha/beta hydrolase"/>
    <property type="match status" value="1"/>
</dbReference>